<name>A0ABU6V7W1_9FABA</name>
<evidence type="ECO:0000313" key="3">
    <source>
        <dbReference type="Proteomes" id="UP001341840"/>
    </source>
</evidence>
<sequence length="167" mass="18570">MLSINTVSNKREDEEELPTKCEGPGPCLVTCKIKGFEIPDVFTIADCSIVSAAGVIEDVMVKIGKLVISTDFHVIKPPPVEKGHSQVLLGRSFLKTSRFKLTYDDDIFTFSSGKTTETFQITPPPKKKNRRLREDDGRMQGKESAQIGMIEALISELLQKLKEEEGL</sequence>
<organism evidence="2 3">
    <name type="scientific">Stylosanthes scabra</name>
    <dbReference type="NCBI Taxonomy" id="79078"/>
    <lineage>
        <taxon>Eukaryota</taxon>
        <taxon>Viridiplantae</taxon>
        <taxon>Streptophyta</taxon>
        <taxon>Embryophyta</taxon>
        <taxon>Tracheophyta</taxon>
        <taxon>Spermatophyta</taxon>
        <taxon>Magnoliopsida</taxon>
        <taxon>eudicotyledons</taxon>
        <taxon>Gunneridae</taxon>
        <taxon>Pentapetalae</taxon>
        <taxon>rosids</taxon>
        <taxon>fabids</taxon>
        <taxon>Fabales</taxon>
        <taxon>Fabaceae</taxon>
        <taxon>Papilionoideae</taxon>
        <taxon>50 kb inversion clade</taxon>
        <taxon>dalbergioids sensu lato</taxon>
        <taxon>Dalbergieae</taxon>
        <taxon>Pterocarpus clade</taxon>
        <taxon>Stylosanthes</taxon>
    </lineage>
</organism>
<dbReference type="Gene3D" id="2.40.70.10">
    <property type="entry name" value="Acid Proteases"/>
    <property type="match status" value="1"/>
</dbReference>
<dbReference type="EMBL" id="JASCZI010151085">
    <property type="protein sequence ID" value="MED6169032.1"/>
    <property type="molecule type" value="Genomic_DNA"/>
</dbReference>
<keyword evidence="3" id="KW-1185">Reference proteome</keyword>
<protein>
    <submittedName>
        <fullName evidence="2">Uncharacterized protein</fullName>
    </submittedName>
</protein>
<feature type="region of interest" description="Disordered" evidence="1">
    <location>
        <begin position="116"/>
        <end position="140"/>
    </location>
</feature>
<dbReference type="Proteomes" id="UP001341840">
    <property type="component" value="Unassembled WGS sequence"/>
</dbReference>
<proteinExistence type="predicted"/>
<gene>
    <name evidence="2" type="ORF">PIB30_017397</name>
</gene>
<accession>A0ABU6V7W1</accession>
<reference evidence="2 3" key="1">
    <citation type="journal article" date="2023" name="Plants (Basel)">
        <title>Bridging the Gap: Combining Genomics and Transcriptomics Approaches to Understand Stylosanthes scabra, an Orphan Legume from the Brazilian Caatinga.</title>
        <authorList>
            <person name="Ferreira-Neto J.R.C."/>
            <person name="da Silva M.D."/>
            <person name="Binneck E."/>
            <person name="de Melo N.F."/>
            <person name="da Silva R.H."/>
            <person name="de Melo A.L.T.M."/>
            <person name="Pandolfi V."/>
            <person name="Bustamante F.O."/>
            <person name="Brasileiro-Vidal A.C."/>
            <person name="Benko-Iseppon A.M."/>
        </authorList>
    </citation>
    <scope>NUCLEOTIDE SEQUENCE [LARGE SCALE GENOMIC DNA]</scope>
    <source>
        <tissue evidence="2">Leaves</tissue>
    </source>
</reference>
<evidence type="ECO:0000256" key="1">
    <source>
        <dbReference type="SAM" id="MobiDB-lite"/>
    </source>
</evidence>
<evidence type="ECO:0000313" key="2">
    <source>
        <dbReference type="EMBL" id="MED6169032.1"/>
    </source>
</evidence>
<dbReference type="InterPro" id="IPR021109">
    <property type="entry name" value="Peptidase_aspartic_dom_sf"/>
</dbReference>
<comment type="caution">
    <text evidence="2">The sequence shown here is derived from an EMBL/GenBank/DDBJ whole genome shotgun (WGS) entry which is preliminary data.</text>
</comment>